<protein>
    <submittedName>
        <fullName evidence="2">Uncharacterized protein</fullName>
    </submittedName>
</protein>
<organism evidence="2 3">
    <name type="scientific">Consotaella salsifontis</name>
    <dbReference type="NCBI Taxonomy" id="1365950"/>
    <lineage>
        <taxon>Bacteria</taxon>
        <taxon>Pseudomonadati</taxon>
        <taxon>Pseudomonadota</taxon>
        <taxon>Alphaproteobacteria</taxon>
        <taxon>Hyphomicrobiales</taxon>
        <taxon>Aurantimonadaceae</taxon>
        <taxon>Consotaella</taxon>
    </lineage>
</organism>
<sequence length="132" mass="14520">MMVAPNTDQNRRARLEAAIEIAIALLDAADADPDLESNGDDEPHLGWTSGGPNWNDRLTDDREQDVGDEGEPDEDREHSLGWTEAIDQQQAMRRDGWNLDEGEPSLGWTTDGEIGVCDDGEADAELSREDGE</sequence>
<dbReference type="EMBL" id="FUXL01000011">
    <property type="protein sequence ID" value="SKA28396.1"/>
    <property type="molecule type" value="Genomic_DNA"/>
</dbReference>
<evidence type="ECO:0000313" key="3">
    <source>
        <dbReference type="Proteomes" id="UP000190135"/>
    </source>
</evidence>
<dbReference type="RefSeq" id="WP_078709351.1">
    <property type="nucleotide sequence ID" value="NZ_FUXL01000011.1"/>
</dbReference>
<evidence type="ECO:0000256" key="1">
    <source>
        <dbReference type="SAM" id="MobiDB-lite"/>
    </source>
</evidence>
<dbReference type="OrthoDB" id="10012521at2"/>
<dbReference type="STRING" id="1365950.SAMN05428963_11176"/>
<reference evidence="2 3" key="1">
    <citation type="submission" date="2017-02" db="EMBL/GenBank/DDBJ databases">
        <authorList>
            <person name="Peterson S.W."/>
        </authorList>
    </citation>
    <scope>NUCLEOTIDE SEQUENCE [LARGE SCALE GENOMIC DNA]</scope>
    <source>
        <strain evidence="2 3">USBA 369</strain>
    </source>
</reference>
<proteinExistence type="predicted"/>
<keyword evidence="3" id="KW-1185">Reference proteome</keyword>
<dbReference type="Proteomes" id="UP000190135">
    <property type="component" value="Unassembled WGS sequence"/>
</dbReference>
<dbReference type="AlphaFoldDB" id="A0A1T4SJN9"/>
<name>A0A1T4SJN9_9HYPH</name>
<feature type="region of interest" description="Disordered" evidence="1">
    <location>
        <begin position="32"/>
        <end position="132"/>
    </location>
</feature>
<evidence type="ECO:0000313" key="2">
    <source>
        <dbReference type="EMBL" id="SKA28396.1"/>
    </source>
</evidence>
<accession>A0A1T4SJN9</accession>
<gene>
    <name evidence="2" type="ORF">SAMN05428963_11176</name>
</gene>